<name>A0ABW0T8S7_9HYPH</name>
<dbReference type="InterPro" id="IPR035437">
    <property type="entry name" value="SNase_OB-fold_sf"/>
</dbReference>
<comment type="caution">
    <text evidence="2">The sequence shown here is derived from an EMBL/GenBank/DDBJ whole genome shotgun (WGS) entry which is preliminary data.</text>
</comment>
<dbReference type="Proteomes" id="UP001596107">
    <property type="component" value="Unassembled WGS sequence"/>
</dbReference>
<evidence type="ECO:0000313" key="2">
    <source>
        <dbReference type="EMBL" id="MFC5585751.1"/>
    </source>
</evidence>
<evidence type="ECO:0000313" key="3">
    <source>
        <dbReference type="Proteomes" id="UP001596107"/>
    </source>
</evidence>
<evidence type="ECO:0000259" key="1">
    <source>
        <dbReference type="PROSITE" id="PS50830"/>
    </source>
</evidence>
<feature type="domain" description="TNase-like" evidence="1">
    <location>
        <begin position="94"/>
        <end position="186"/>
    </location>
</feature>
<dbReference type="PROSITE" id="PS50830">
    <property type="entry name" value="TNASE_3"/>
    <property type="match status" value="1"/>
</dbReference>
<proteinExistence type="predicted"/>
<reference evidence="3" key="1">
    <citation type="journal article" date="2019" name="Int. J. Syst. Evol. Microbiol.">
        <title>The Global Catalogue of Microorganisms (GCM) 10K type strain sequencing project: providing services to taxonomists for standard genome sequencing and annotation.</title>
        <authorList>
            <consortium name="The Broad Institute Genomics Platform"/>
            <consortium name="The Broad Institute Genome Sequencing Center for Infectious Disease"/>
            <person name="Wu L."/>
            <person name="Ma J."/>
        </authorList>
    </citation>
    <scope>NUCLEOTIDE SEQUENCE [LARGE SCALE GENOMIC DNA]</scope>
    <source>
        <strain evidence="3">JCM 3366</strain>
    </source>
</reference>
<keyword evidence="3" id="KW-1185">Reference proteome</keyword>
<dbReference type="InterPro" id="IPR016071">
    <property type="entry name" value="Staphylococal_nuclease_OB-fold"/>
</dbReference>
<dbReference type="Gene3D" id="2.40.50.90">
    <property type="match status" value="1"/>
</dbReference>
<gene>
    <name evidence="2" type="ORF">ACFPOD_11560</name>
</gene>
<dbReference type="SUPFAM" id="SSF50199">
    <property type="entry name" value="Staphylococcal nuclease"/>
    <property type="match status" value="1"/>
</dbReference>
<dbReference type="EMBL" id="JBHSNB010000002">
    <property type="protein sequence ID" value="MFC5585751.1"/>
    <property type="molecule type" value="Genomic_DNA"/>
</dbReference>
<protein>
    <submittedName>
        <fullName evidence="2">Thermonuclease family protein</fullName>
    </submittedName>
</protein>
<accession>A0ABW0T8S7</accession>
<sequence>MARIYDLCSRRSRNNSHWRTSSGRGRKRNTRSWRPFQVLKDGFGLIALALVAGWAAAHYSVVPTDRISGLFSAPRSESQPHIARYFPICGSGKRVNCIVDGDTLYVNGEKIRVTGFNTPELFSPECAYEKKLARRAQRRFQQLVNSGPFDLRRTSLRDEDVYGRKLRSLYRDGKPIGDQLIAEGLAHRWRGFKESWCS</sequence>
<dbReference type="RefSeq" id="WP_223020976.1">
    <property type="nucleotide sequence ID" value="NZ_CP078143.1"/>
</dbReference>
<organism evidence="2 3">
    <name type="scientific">Nitratireductor kimnyeongensis</name>
    <dbReference type="NCBI Taxonomy" id="430679"/>
    <lineage>
        <taxon>Bacteria</taxon>
        <taxon>Pseudomonadati</taxon>
        <taxon>Pseudomonadota</taxon>
        <taxon>Alphaproteobacteria</taxon>
        <taxon>Hyphomicrobiales</taxon>
        <taxon>Phyllobacteriaceae</taxon>
        <taxon>Nitratireductor</taxon>
    </lineage>
</organism>